<gene>
    <name evidence="2" type="ORF">C8F04DRAFT_1186662</name>
</gene>
<name>A0AAD6X3A7_9AGAR</name>
<sequence>MSAFFEAPNYPYLDFAMVRISAQETRRLHGPRNHPHYKANVRQRAIIRKVAELFTDQQLRLFFGEYHGVRVVMGQSSPVDFGKLQINIMRPHGRVTLESEPLAPELQPRVRSYLQCYDAYHMKHGNDYAVRNPAAKAGLQDAEQEWHDSMVRYRLERGMGDRPEWAMQPLPGLRRVNVAFAPALIAAPGPAPPLTPVATPHRHRGLAQFPRLPTPPPSSPALASSPTPAPPPSSSPVRSSSPIRSSSPVRIDLSHIDDEPVRPVRRTQKRKFLGVLNISEDEEEERPRKKTRFLGHVDLTI</sequence>
<dbReference type="EMBL" id="JARJCM010000089">
    <property type="protein sequence ID" value="KAJ7030624.1"/>
    <property type="molecule type" value="Genomic_DNA"/>
</dbReference>
<feature type="compositionally biased region" description="Basic and acidic residues" evidence="1">
    <location>
        <begin position="252"/>
        <end position="262"/>
    </location>
</feature>
<comment type="caution">
    <text evidence="2">The sequence shown here is derived from an EMBL/GenBank/DDBJ whole genome shotgun (WGS) entry which is preliminary data.</text>
</comment>
<proteinExistence type="predicted"/>
<evidence type="ECO:0000313" key="2">
    <source>
        <dbReference type="EMBL" id="KAJ7030624.1"/>
    </source>
</evidence>
<evidence type="ECO:0000313" key="3">
    <source>
        <dbReference type="Proteomes" id="UP001218188"/>
    </source>
</evidence>
<organism evidence="2 3">
    <name type="scientific">Mycena alexandri</name>
    <dbReference type="NCBI Taxonomy" id="1745969"/>
    <lineage>
        <taxon>Eukaryota</taxon>
        <taxon>Fungi</taxon>
        <taxon>Dikarya</taxon>
        <taxon>Basidiomycota</taxon>
        <taxon>Agaricomycotina</taxon>
        <taxon>Agaricomycetes</taxon>
        <taxon>Agaricomycetidae</taxon>
        <taxon>Agaricales</taxon>
        <taxon>Marasmiineae</taxon>
        <taxon>Mycenaceae</taxon>
        <taxon>Mycena</taxon>
    </lineage>
</organism>
<feature type="region of interest" description="Disordered" evidence="1">
    <location>
        <begin position="206"/>
        <end position="268"/>
    </location>
</feature>
<dbReference type="AlphaFoldDB" id="A0AAD6X3A7"/>
<reference evidence="2" key="1">
    <citation type="submission" date="2023-03" db="EMBL/GenBank/DDBJ databases">
        <title>Massive genome expansion in bonnet fungi (Mycena s.s.) driven by repeated elements and novel gene families across ecological guilds.</title>
        <authorList>
            <consortium name="Lawrence Berkeley National Laboratory"/>
            <person name="Harder C.B."/>
            <person name="Miyauchi S."/>
            <person name="Viragh M."/>
            <person name="Kuo A."/>
            <person name="Thoen E."/>
            <person name="Andreopoulos B."/>
            <person name="Lu D."/>
            <person name="Skrede I."/>
            <person name="Drula E."/>
            <person name="Henrissat B."/>
            <person name="Morin E."/>
            <person name="Kohler A."/>
            <person name="Barry K."/>
            <person name="LaButti K."/>
            <person name="Morin E."/>
            <person name="Salamov A."/>
            <person name="Lipzen A."/>
            <person name="Mereny Z."/>
            <person name="Hegedus B."/>
            <person name="Baldrian P."/>
            <person name="Stursova M."/>
            <person name="Weitz H."/>
            <person name="Taylor A."/>
            <person name="Grigoriev I.V."/>
            <person name="Nagy L.G."/>
            <person name="Martin F."/>
            <person name="Kauserud H."/>
        </authorList>
    </citation>
    <scope>NUCLEOTIDE SEQUENCE</scope>
    <source>
        <strain evidence="2">CBHHK200</strain>
    </source>
</reference>
<keyword evidence="3" id="KW-1185">Reference proteome</keyword>
<evidence type="ECO:0000256" key="1">
    <source>
        <dbReference type="SAM" id="MobiDB-lite"/>
    </source>
</evidence>
<dbReference type="Proteomes" id="UP001218188">
    <property type="component" value="Unassembled WGS sequence"/>
</dbReference>
<accession>A0AAD6X3A7</accession>
<protein>
    <submittedName>
        <fullName evidence="2">Uncharacterized protein</fullName>
    </submittedName>
</protein>
<feature type="compositionally biased region" description="Low complexity" evidence="1">
    <location>
        <begin position="235"/>
        <end position="251"/>
    </location>
</feature>